<comment type="caution">
    <text evidence="1">The sequence shown here is derived from an EMBL/GenBank/DDBJ whole genome shotgun (WGS) entry which is preliminary data.</text>
</comment>
<accession>A0A5R8WIF5</accession>
<dbReference type="Proteomes" id="UP000305517">
    <property type="component" value="Unassembled WGS sequence"/>
</dbReference>
<dbReference type="AlphaFoldDB" id="A0A5R8WIF5"/>
<evidence type="ECO:0000313" key="1">
    <source>
        <dbReference type="EMBL" id="TLM88450.1"/>
    </source>
</evidence>
<dbReference type="RefSeq" id="WP_138081965.1">
    <property type="nucleotide sequence ID" value="NZ_VAJM01000018.1"/>
</dbReference>
<sequence>MPELLLAEVAELVANATWGFVPARDIKPVHLANGMFRALAGPIEPDLGLLKKVVATMRGKTQKSSTEIIEIADFRAAAELPLSTAAAEGAVTQLRKALDVVLNQDGAFYEGSTSTPTLSHWHHLTKDPSDQRAGHLLAHVLLGAPERAAALAIRGALSKNNDAVYRLTAPLIGNQEEELPAFPAPDSDIQQKAQESCVLKSLQESFTTLAEYSEYLDKTALLQRTVTLAGFGLLLYLFNGNSDTCQPLLLCASDHPMAVREASRHTLALARRRLRTVFGESLRKELIKRGDDKLKEQEYRDWASTWLPSESFTPNQIQRYALEFEQELLAGETPFEAAVRALTGPAMAIIGRTKSGQDSVTPEGCSKHLGRRIGLQWPRKHGRGERYLLPVGAIYDALVTSLLHHKDVIQAEVFWELAYKRFGLICGALPEVDGERLARLGIRNVTSAQLAANARGIIEDLTRLGYARTYADDVTLISAMW</sequence>
<organism evidence="1 2">
    <name type="scientific">Hymenobacter jeollabukensis</name>
    <dbReference type="NCBI Taxonomy" id="2025313"/>
    <lineage>
        <taxon>Bacteria</taxon>
        <taxon>Pseudomonadati</taxon>
        <taxon>Bacteroidota</taxon>
        <taxon>Cytophagia</taxon>
        <taxon>Cytophagales</taxon>
        <taxon>Hymenobacteraceae</taxon>
        <taxon>Hymenobacter</taxon>
    </lineage>
</organism>
<dbReference type="EMBL" id="VAJM01000018">
    <property type="protein sequence ID" value="TLM88450.1"/>
    <property type="molecule type" value="Genomic_DNA"/>
</dbReference>
<reference evidence="1 2" key="1">
    <citation type="submission" date="2019-05" db="EMBL/GenBank/DDBJ databases">
        <title>Hymenobacter edaphi sp. nov., isolated from abandoned arsenic-contaminated farmland soil.</title>
        <authorList>
            <person name="Nie L."/>
        </authorList>
    </citation>
    <scope>NUCLEOTIDE SEQUENCE [LARGE SCALE GENOMIC DNA]</scope>
    <source>
        <strain evidence="1 2">1-3-3-8</strain>
    </source>
</reference>
<gene>
    <name evidence="1" type="ORF">FDY95_24110</name>
</gene>
<name>A0A5R8WIF5_9BACT</name>
<protein>
    <submittedName>
        <fullName evidence="1">Uncharacterized protein</fullName>
    </submittedName>
</protein>
<proteinExistence type="predicted"/>
<dbReference type="OrthoDB" id="5169556at2"/>
<keyword evidence="2" id="KW-1185">Reference proteome</keyword>
<evidence type="ECO:0000313" key="2">
    <source>
        <dbReference type="Proteomes" id="UP000305517"/>
    </source>
</evidence>